<organism evidence="2 3">
    <name type="scientific">Rhodotorula mucilaginosa</name>
    <name type="common">Yeast</name>
    <name type="synonym">Rhodotorula rubra</name>
    <dbReference type="NCBI Taxonomy" id="5537"/>
    <lineage>
        <taxon>Eukaryota</taxon>
        <taxon>Fungi</taxon>
        <taxon>Dikarya</taxon>
        <taxon>Basidiomycota</taxon>
        <taxon>Pucciniomycotina</taxon>
        <taxon>Microbotryomycetes</taxon>
        <taxon>Sporidiobolales</taxon>
        <taxon>Sporidiobolaceae</taxon>
        <taxon>Rhodotorula</taxon>
    </lineage>
</organism>
<dbReference type="InterPro" id="IPR029071">
    <property type="entry name" value="Ubiquitin-like_domsf"/>
</dbReference>
<dbReference type="PROSITE" id="PS50053">
    <property type="entry name" value="UBIQUITIN_2"/>
    <property type="match status" value="1"/>
</dbReference>
<gene>
    <name evidence="2" type="primary">SUMO1</name>
    <name evidence="2" type="ORF">C6P46_004586</name>
</gene>
<dbReference type="InterPro" id="IPR000626">
    <property type="entry name" value="Ubiquitin-like_dom"/>
</dbReference>
<dbReference type="EMBL" id="PUHQ01000044">
    <property type="protein sequence ID" value="KAG0660406.1"/>
    <property type="molecule type" value="Genomic_DNA"/>
</dbReference>
<keyword evidence="3" id="KW-1185">Reference proteome</keyword>
<evidence type="ECO:0000259" key="1">
    <source>
        <dbReference type="PROSITE" id="PS50053"/>
    </source>
</evidence>
<evidence type="ECO:0000313" key="2">
    <source>
        <dbReference type="EMBL" id="KAG0660406.1"/>
    </source>
</evidence>
<reference evidence="2 3" key="1">
    <citation type="submission" date="2020-11" db="EMBL/GenBank/DDBJ databases">
        <title>Kefir isolates.</title>
        <authorList>
            <person name="Marcisauskas S."/>
            <person name="Kim Y."/>
            <person name="Blasche S."/>
        </authorList>
    </citation>
    <scope>NUCLEOTIDE SEQUENCE [LARGE SCALE GENOMIC DNA]</scope>
    <source>
        <strain evidence="2 3">KR</strain>
    </source>
</reference>
<dbReference type="SUPFAM" id="SSF54236">
    <property type="entry name" value="Ubiquitin-like"/>
    <property type="match status" value="1"/>
</dbReference>
<dbReference type="Gene3D" id="3.10.20.90">
    <property type="entry name" value="Phosphatidylinositol 3-kinase Catalytic Subunit, Chain A, domain 1"/>
    <property type="match status" value="1"/>
</dbReference>
<protein>
    <submittedName>
        <fullName evidence="2">Small ubiquitin- modifier 1</fullName>
    </submittedName>
</protein>
<feature type="domain" description="Ubiquitin-like" evidence="1">
    <location>
        <begin position="17"/>
        <end position="81"/>
    </location>
</feature>
<proteinExistence type="predicted"/>
<comment type="caution">
    <text evidence="2">The sequence shown here is derived from an EMBL/GenBank/DDBJ whole genome shotgun (WGS) entry which is preliminary data.</text>
</comment>
<dbReference type="AlphaFoldDB" id="A0A9P7B560"/>
<evidence type="ECO:0000313" key="3">
    <source>
        <dbReference type="Proteomes" id="UP000777482"/>
    </source>
</evidence>
<name>A0A9P7B560_RHOMI</name>
<dbReference type="Proteomes" id="UP000777482">
    <property type="component" value="Unassembled WGS sequence"/>
</dbReference>
<dbReference type="InterPro" id="IPR022617">
    <property type="entry name" value="Rad60/SUMO-like_dom"/>
</dbReference>
<dbReference type="PANTHER" id="PTHR10562">
    <property type="entry name" value="SMALL UBIQUITIN-RELATED MODIFIER"/>
    <property type="match status" value="1"/>
</dbReference>
<dbReference type="Pfam" id="PF11976">
    <property type="entry name" value="Rad60-SLD"/>
    <property type="match status" value="1"/>
</dbReference>
<sequence length="102" mass="11115">MSDNGGENNEVKPEGPQHVALKLQGTGFPELVIKVKRTTKLSKMMNAYCDRAGKSLNEVRFMYEGDRLKGDMLVSDLDIDDVDADEEVVIDVAQEAVGGASL</sequence>
<accession>A0A9P7B560</accession>
<dbReference type="OrthoDB" id="442921at2759"/>